<dbReference type="PANTHER" id="PTHR30086">
    <property type="entry name" value="ARGININE EXPORTER PROTEIN ARGO"/>
    <property type="match status" value="1"/>
</dbReference>
<dbReference type="AlphaFoldDB" id="A0A1J4MYD6"/>
<dbReference type="STRING" id="1844.UG56_023035"/>
<evidence type="ECO:0008006" key="9">
    <source>
        <dbReference type="Google" id="ProtNLM"/>
    </source>
</evidence>
<sequence length="222" mass="22995">MACMLEQLAAFAATSLVVIVVPGPDMMLTLRNAARSGRAGALWTAAGIMTGLAILGTAAALGITALLTASPTLFQIARVAGGVYLVHLGVQALRAYVRARREHRTPGVSAAAAAIAHPKPGGIARSACFRQGLLSNLLNPKVAAFYLSLFPQFDLSPLAPLAQHIALAATFWLLCLVWYAALITVITRLAPRLQSPAFARRTEGLAGTAMTGLGALVLTGSA</sequence>
<keyword evidence="2" id="KW-1003">Cell membrane</keyword>
<keyword evidence="8" id="KW-1185">Reference proteome</keyword>
<evidence type="ECO:0000256" key="3">
    <source>
        <dbReference type="ARBA" id="ARBA00022692"/>
    </source>
</evidence>
<evidence type="ECO:0000256" key="4">
    <source>
        <dbReference type="ARBA" id="ARBA00022989"/>
    </source>
</evidence>
<keyword evidence="3 6" id="KW-0812">Transmembrane</keyword>
<dbReference type="Proteomes" id="UP000033772">
    <property type="component" value="Unassembled WGS sequence"/>
</dbReference>
<dbReference type="EMBL" id="JZDQ02000040">
    <property type="protein sequence ID" value="OIJ24364.1"/>
    <property type="molecule type" value="Genomic_DNA"/>
</dbReference>
<keyword evidence="5 6" id="KW-0472">Membrane</keyword>
<protein>
    <recommendedName>
        <fullName evidence="9">Lysine transporter LysE</fullName>
    </recommendedName>
</protein>
<dbReference type="Pfam" id="PF01810">
    <property type="entry name" value="LysE"/>
    <property type="match status" value="1"/>
</dbReference>
<dbReference type="PIRSF" id="PIRSF006324">
    <property type="entry name" value="LeuE"/>
    <property type="match status" value="1"/>
</dbReference>
<feature type="transmembrane region" description="Helical" evidence="6">
    <location>
        <begin position="79"/>
        <end position="97"/>
    </location>
</feature>
<evidence type="ECO:0000256" key="1">
    <source>
        <dbReference type="ARBA" id="ARBA00004651"/>
    </source>
</evidence>
<name>A0A1J4MYD6_9ACTN</name>
<accession>A0A1J4MYD6</accession>
<dbReference type="OrthoDB" id="3175972at2"/>
<comment type="caution">
    <text evidence="7">The sequence shown here is derived from an EMBL/GenBank/DDBJ whole genome shotgun (WGS) entry which is preliminary data.</text>
</comment>
<proteinExistence type="predicted"/>
<comment type="subcellular location">
    <subcellularLocation>
        <location evidence="1">Cell membrane</location>
        <topology evidence="1">Multi-pass membrane protein</topology>
    </subcellularLocation>
</comment>
<evidence type="ECO:0000256" key="2">
    <source>
        <dbReference type="ARBA" id="ARBA00022475"/>
    </source>
</evidence>
<dbReference type="InterPro" id="IPR001123">
    <property type="entry name" value="LeuE-type"/>
</dbReference>
<dbReference type="GO" id="GO:0005886">
    <property type="term" value="C:plasma membrane"/>
    <property type="evidence" value="ECO:0007669"/>
    <property type="project" value="UniProtKB-SubCell"/>
</dbReference>
<feature type="transmembrane region" description="Helical" evidence="6">
    <location>
        <begin position="165"/>
        <end position="186"/>
    </location>
</feature>
<feature type="transmembrane region" description="Helical" evidence="6">
    <location>
        <begin position="43"/>
        <end position="67"/>
    </location>
</feature>
<gene>
    <name evidence="7" type="ORF">UG56_023035</name>
</gene>
<evidence type="ECO:0000256" key="5">
    <source>
        <dbReference type="ARBA" id="ARBA00023136"/>
    </source>
</evidence>
<keyword evidence="4 6" id="KW-1133">Transmembrane helix</keyword>
<evidence type="ECO:0000256" key="6">
    <source>
        <dbReference type="SAM" id="Phobius"/>
    </source>
</evidence>
<evidence type="ECO:0000313" key="7">
    <source>
        <dbReference type="EMBL" id="OIJ24364.1"/>
    </source>
</evidence>
<evidence type="ECO:0000313" key="8">
    <source>
        <dbReference type="Proteomes" id="UP000033772"/>
    </source>
</evidence>
<dbReference type="GO" id="GO:0015171">
    <property type="term" value="F:amino acid transmembrane transporter activity"/>
    <property type="evidence" value="ECO:0007669"/>
    <property type="project" value="TreeGrafter"/>
</dbReference>
<dbReference type="PANTHER" id="PTHR30086:SF20">
    <property type="entry name" value="ARGININE EXPORTER PROTEIN ARGO-RELATED"/>
    <property type="match status" value="1"/>
</dbReference>
<organism evidence="7 8">
    <name type="scientific">Nocardioides luteus</name>
    <dbReference type="NCBI Taxonomy" id="1844"/>
    <lineage>
        <taxon>Bacteria</taxon>
        <taxon>Bacillati</taxon>
        <taxon>Actinomycetota</taxon>
        <taxon>Actinomycetes</taxon>
        <taxon>Propionibacteriales</taxon>
        <taxon>Nocardioidaceae</taxon>
        <taxon>Nocardioides</taxon>
    </lineage>
</organism>
<reference evidence="7" key="1">
    <citation type="submission" date="2016-10" db="EMBL/GenBank/DDBJ databases">
        <title>Draft Genome Sequence of Nocardioides luteus Strain BAFB, an Alkane-Degrading Bacterium Isolated from JP-7 Polluted Soil.</title>
        <authorList>
            <person name="Brown L."/>
            <person name="Ruiz O.N."/>
            <person name="Gunasekera T."/>
        </authorList>
    </citation>
    <scope>NUCLEOTIDE SEQUENCE [LARGE SCALE GENOMIC DNA]</scope>
    <source>
        <strain evidence="7">BAFB</strain>
    </source>
</reference>